<reference evidence="1 2" key="2">
    <citation type="journal article" date="2017" name="Syst. Appl. Microbiol.">
        <title>Soybeans inoculated with root zone soils of Canadian native legumes harbour diverse and novel Bradyrhizobium spp. that possess agricultural potential.</title>
        <authorList>
            <person name="Bromfield E.S.P."/>
            <person name="Cloutier S."/>
            <person name="Tambong J.T."/>
            <person name="Tran Thi T.V."/>
        </authorList>
    </citation>
    <scope>NUCLEOTIDE SEQUENCE [LARGE SCALE GENOMIC DNA]</scope>
    <source>
        <strain evidence="1 2">OO99</strain>
    </source>
</reference>
<accession>A0A2U8P2U1</accession>
<gene>
    <name evidence="1" type="ORF">CIT37_06955</name>
</gene>
<protein>
    <submittedName>
        <fullName evidence="1">DUF1488 domain-containing protein</fullName>
    </submittedName>
</protein>
<sequence>MIEFPNHSRSYDRTRRAVRFWGHDSAIEASFFIDEDALKRIQPDAGYDETGFLRVFDCNRDLICAAAAKVYVRGSRGSYDLVAGNF</sequence>
<evidence type="ECO:0000313" key="1">
    <source>
        <dbReference type="EMBL" id="AWL91968.1"/>
    </source>
</evidence>
<evidence type="ECO:0000313" key="2">
    <source>
        <dbReference type="Proteomes" id="UP000215703"/>
    </source>
</evidence>
<dbReference type="Pfam" id="PF07369">
    <property type="entry name" value="DUF1488"/>
    <property type="match status" value="1"/>
</dbReference>
<dbReference type="InterPro" id="IPR009962">
    <property type="entry name" value="DUF1488"/>
</dbReference>
<reference evidence="1 2" key="1">
    <citation type="journal article" date="2014" name="Int. J. Syst. Evol. Microbiol.">
        <title>Bradyrhizobium ottawaense sp. nov., a symbiotic nitrogen fixing bacterium from root nodules of soybeans in Canada.</title>
        <authorList>
            <person name="Yu X."/>
            <person name="Cloutier S."/>
            <person name="Tambong J.T."/>
            <person name="Bromfield E.S."/>
        </authorList>
    </citation>
    <scope>NUCLEOTIDE SEQUENCE [LARGE SCALE GENOMIC DNA]</scope>
    <source>
        <strain evidence="1 2">OO99</strain>
    </source>
</reference>
<dbReference type="OrthoDB" id="7360668at2"/>
<proteinExistence type="predicted"/>
<name>A0A2U8P2U1_9BRAD</name>
<dbReference type="KEGG" id="bot:CIT37_06955"/>
<dbReference type="Proteomes" id="UP000215703">
    <property type="component" value="Chromosome"/>
</dbReference>
<dbReference type="RefSeq" id="WP_028140608.1">
    <property type="nucleotide sequence ID" value="NZ_BTIO01000120.1"/>
</dbReference>
<dbReference type="AlphaFoldDB" id="A0A2U8P2U1"/>
<organism evidence="1 2">
    <name type="scientific">Bradyrhizobium ottawaense</name>
    <dbReference type="NCBI Taxonomy" id="931866"/>
    <lineage>
        <taxon>Bacteria</taxon>
        <taxon>Pseudomonadati</taxon>
        <taxon>Pseudomonadota</taxon>
        <taxon>Alphaproteobacteria</taxon>
        <taxon>Hyphomicrobiales</taxon>
        <taxon>Nitrobacteraceae</taxon>
        <taxon>Bradyrhizobium</taxon>
    </lineage>
</organism>
<dbReference type="EMBL" id="CP029425">
    <property type="protein sequence ID" value="AWL91968.1"/>
    <property type="molecule type" value="Genomic_DNA"/>
</dbReference>